<dbReference type="OMA" id="GFMLVHL"/>
<reference evidence="12 13" key="1">
    <citation type="submission" date="2015-08" db="EMBL/GenBank/DDBJ databases">
        <title>Genome sequence of the pristinamycin over-producing bacterium Streptomyces pristinaespiralis HCCB10218.</title>
        <authorList>
            <person name="Tian J."/>
            <person name="Yang J."/>
            <person name="Li L."/>
            <person name="Ruan L."/>
            <person name="Wei W."/>
            <person name="Zheng G."/>
            <person name="Wei Z."/>
            <person name="Yang S."/>
            <person name="Ge M."/>
            <person name="Jiang W."/>
            <person name="Lu Y."/>
        </authorList>
    </citation>
    <scope>NUCLEOTIDE SEQUENCE [LARGE SCALE GENOMIC DNA]</scope>
    <source>
        <strain evidence="12 13">HCCB 10218</strain>
    </source>
</reference>
<evidence type="ECO:0000313" key="12">
    <source>
        <dbReference type="EMBL" id="ALC19683.1"/>
    </source>
</evidence>
<evidence type="ECO:0000256" key="11">
    <source>
        <dbReference type="RuleBase" id="RU368036"/>
    </source>
</evidence>
<feature type="binding site" evidence="10">
    <location>
        <position position="115"/>
    </location>
    <ligand>
        <name>L-glutamate</name>
        <dbReference type="ChEBI" id="CHEBI:29985"/>
    </ligand>
</feature>
<comment type="PTM">
    <text evidence="11">Cleaved by autocatalysis into a large and a small subunit.</text>
</comment>
<gene>
    <name evidence="12" type="ORF">SPRI_1377</name>
</gene>
<evidence type="ECO:0000256" key="1">
    <source>
        <dbReference type="ARBA" id="ARBA00001049"/>
    </source>
</evidence>
<dbReference type="InterPro" id="IPR051792">
    <property type="entry name" value="GGT_bact"/>
</dbReference>
<evidence type="ECO:0000256" key="10">
    <source>
        <dbReference type="PIRSR" id="PIRSR600101-2"/>
    </source>
</evidence>
<dbReference type="UniPathway" id="UPA00204"/>
<dbReference type="EMBL" id="CP011340">
    <property type="protein sequence ID" value="ALC19683.1"/>
    <property type="molecule type" value="Genomic_DNA"/>
</dbReference>
<dbReference type="STRING" id="38300.SPRI_1377"/>
<feature type="binding site" evidence="10">
    <location>
        <begin position="479"/>
        <end position="480"/>
    </location>
    <ligand>
        <name>L-glutamate</name>
        <dbReference type="ChEBI" id="CHEBI:29985"/>
    </ligand>
</feature>
<evidence type="ECO:0000256" key="3">
    <source>
        <dbReference type="ARBA" id="ARBA00009381"/>
    </source>
</evidence>
<sequence length="603" mass="63348">MRRSAARKVPVVALAAVVVSIGAASPPTPRTAPPTAPPVKSPVAVGHGGAVASVDADASAAGIEVLRNGGNAVDAAVATAAALGVTEPYSAGIGGGGYFVHYDARTRTAHTVDGRETAPLSADASLFLENGTPVPFAEAVTSGLGVGTPGTPATWDTALDAWGSRPLGELLKPAERLAEHGFTVDDTFRSQTAANEARFRDFPASAELFLPGGRLPVVGSVIRNPDLARTYKELGRKGVGALYEGALAEDIVNTVRNPPVDEDATRVVRPGDLTEQDLRAYGTVRREPAKVSYRGLNVYGMPPSSSGGTSVGEALNILERTDLSDVSQERYLHRFIEASRIAFADRGRWVGDPAFEDVPTAGLLSQRFADSRECLIKDDAVLTSPLAPGDPRRPERCGSSGAAAPTTYEGENTTHLTTADKWGNVVAYTLTIEQTGGSGITVPGRGFLLNNELTDFSFRPADPAVHDPNLPGPGKRPRSSISPTIVLDHHGRPVLALGSPGGATIITTVLQTLTGHLDRGLPLVDAIAAPRASQRNQPTTELEPALWNSPLRQRLEAIGHQFRLNQEIGAATGVQRLPDGRWLAAAEKQRRGGGSAMVVRPSR</sequence>
<dbReference type="RefSeq" id="WP_005309632.1">
    <property type="nucleotide sequence ID" value="NZ_CP011340.1"/>
</dbReference>
<keyword evidence="6 11" id="KW-0865">Zymogen</keyword>
<dbReference type="GO" id="GO:0006750">
    <property type="term" value="P:glutathione biosynthetic process"/>
    <property type="evidence" value="ECO:0007669"/>
    <property type="project" value="UniProtKB-KW"/>
</dbReference>
<dbReference type="PANTHER" id="PTHR43199">
    <property type="entry name" value="GLUTATHIONE HYDROLASE"/>
    <property type="match status" value="1"/>
</dbReference>
<name>A0A0M3QHK1_STRPR</name>
<dbReference type="Pfam" id="PF01019">
    <property type="entry name" value="G_glu_transpept"/>
    <property type="match status" value="1"/>
</dbReference>
<dbReference type="PANTHER" id="PTHR43199:SF1">
    <property type="entry name" value="GLUTATHIONE HYDROLASE PROENZYME"/>
    <property type="match status" value="1"/>
</dbReference>
<dbReference type="SUPFAM" id="SSF56235">
    <property type="entry name" value="N-terminal nucleophile aminohydrolases (Ntn hydrolases)"/>
    <property type="match status" value="1"/>
</dbReference>
<comment type="catalytic activity">
    <reaction evidence="2 11">
        <text>glutathione + H2O = L-cysteinylglycine + L-glutamate</text>
        <dbReference type="Rhea" id="RHEA:28807"/>
        <dbReference type="ChEBI" id="CHEBI:15377"/>
        <dbReference type="ChEBI" id="CHEBI:29985"/>
        <dbReference type="ChEBI" id="CHEBI:57925"/>
        <dbReference type="ChEBI" id="CHEBI:61694"/>
        <dbReference type="EC" id="3.4.19.13"/>
    </reaction>
</comment>
<dbReference type="EC" id="3.4.19.13" evidence="11"/>
<dbReference type="Proteomes" id="UP000060513">
    <property type="component" value="Chromosome"/>
</dbReference>
<comment type="catalytic activity">
    <reaction evidence="8 11">
        <text>an N-terminal (5-L-glutamyl)-[peptide] + an alpha-amino acid = 5-L-glutamyl amino acid + an N-terminal L-alpha-aminoacyl-[peptide]</text>
        <dbReference type="Rhea" id="RHEA:23904"/>
        <dbReference type="Rhea" id="RHEA-COMP:9780"/>
        <dbReference type="Rhea" id="RHEA-COMP:9795"/>
        <dbReference type="ChEBI" id="CHEBI:77644"/>
        <dbReference type="ChEBI" id="CHEBI:78597"/>
        <dbReference type="ChEBI" id="CHEBI:78599"/>
        <dbReference type="ChEBI" id="CHEBI:78608"/>
        <dbReference type="EC" id="2.3.2.2"/>
    </reaction>
</comment>
<feature type="binding site" evidence="10">
    <location>
        <position position="455"/>
    </location>
    <ligand>
        <name>L-glutamate</name>
        <dbReference type="ChEBI" id="CHEBI:29985"/>
    </ligand>
</feature>
<dbReference type="PATRIC" id="fig|38300.4.peg.1466"/>
<dbReference type="GO" id="GO:0103068">
    <property type="term" value="F:leukotriene C4 gamma-glutamyl transferase activity"/>
    <property type="evidence" value="ECO:0007669"/>
    <property type="project" value="UniProtKB-EC"/>
</dbReference>
<evidence type="ECO:0000256" key="2">
    <source>
        <dbReference type="ARBA" id="ARBA00001089"/>
    </source>
</evidence>
<comment type="pathway">
    <text evidence="11">Sulfur metabolism; glutathione metabolism.</text>
</comment>
<evidence type="ECO:0000313" key="13">
    <source>
        <dbReference type="Proteomes" id="UP000060513"/>
    </source>
</evidence>
<dbReference type="OrthoDB" id="9781342at2"/>
<dbReference type="GO" id="GO:0006751">
    <property type="term" value="P:glutathione catabolic process"/>
    <property type="evidence" value="ECO:0007669"/>
    <property type="project" value="UniProtKB-UniRule"/>
</dbReference>
<dbReference type="Gene3D" id="1.10.246.130">
    <property type="match status" value="1"/>
</dbReference>
<dbReference type="EC" id="2.3.2.2" evidence="11"/>
<organism evidence="12">
    <name type="scientific">Streptomyces pristinaespiralis</name>
    <dbReference type="NCBI Taxonomy" id="38300"/>
    <lineage>
        <taxon>Bacteria</taxon>
        <taxon>Bacillati</taxon>
        <taxon>Actinomycetota</taxon>
        <taxon>Actinomycetes</taxon>
        <taxon>Kitasatosporales</taxon>
        <taxon>Streptomycetaceae</taxon>
        <taxon>Streptomyces</taxon>
    </lineage>
</organism>
<comment type="subunit">
    <text evidence="11">This enzyme consists of two polypeptide chains, which are synthesized in precursor form from a single polypeptide.</text>
</comment>
<proteinExistence type="inferred from homology"/>
<dbReference type="KEGG" id="spri:SPRI_1377"/>
<keyword evidence="4 11" id="KW-0808">Transferase</keyword>
<evidence type="ECO:0000256" key="9">
    <source>
        <dbReference type="PIRSR" id="PIRSR600101-1"/>
    </source>
</evidence>
<dbReference type="InterPro" id="IPR043138">
    <property type="entry name" value="GGT_lsub"/>
</dbReference>
<keyword evidence="11" id="KW-0317">Glutathione biosynthesis</keyword>
<dbReference type="InterPro" id="IPR029055">
    <property type="entry name" value="Ntn_hydrolases_N"/>
</dbReference>
<dbReference type="AlphaFoldDB" id="A0A0M3QHK1"/>
<dbReference type="GeneID" id="97237555"/>
<evidence type="ECO:0000256" key="7">
    <source>
        <dbReference type="ARBA" id="ARBA00023315"/>
    </source>
</evidence>
<dbReference type="GO" id="GO:0036374">
    <property type="term" value="F:glutathione hydrolase activity"/>
    <property type="evidence" value="ECO:0007669"/>
    <property type="project" value="UniProtKB-UniRule"/>
</dbReference>
<keyword evidence="5 11" id="KW-0378">Hydrolase</keyword>
<dbReference type="PRINTS" id="PR01210">
    <property type="entry name" value="GGTRANSPTASE"/>
</dbReference>
<protein>
    <recommendedName>
        <fullName evidence="11">Glutathione hydrolase proenzyme</fullName>
        <ecNumber evidence="11">2.3.2.2</ecNumber>
        <ecNumber evidence="11">3.4.19.13</ecNumber>
    </recommendedName>
    <component>
        <recommendedName>
            <fullName evidence="11">Glutathione hydrolase large chain</fullName>
        </recommendedName>
    </component>
    <component>
        <recommendedName>
            <fullName evidence="11">Glutathione hydrolase small chain</fullName>
        </recommendedName>
    </component>
</protein>
<comment type="similarity">
    <text evidence="3 11">Belongs to the gamma-glutamyltransferase family.</text>
</comment>
<comment type="catalytic activity">
    <reaction evidence="1 11">
        <text>an S-substituted glutathione + H2O = an S-substituted L-cysteinylglycine + L-glutamate</text>
        <dbReference type="Rhea" id="RHEA:59468"/>
        <dbReference type="ChEBI" id="CHEBI:15377"/>
        <dbReference type="ChEBI" id="CHEBI:29985"/>
        <dbReference type="ChEBI" id="CHEBI:90779"/>
        <dbReference type="ChEBI" id="CHEBI:143103"/>
        <dbReference type="EC" id="3.4.19.13"/>
    </reaction>
</comment>
<dbReference type="InterPro" id="IPR043137">
    <property type="entry name" value="GGT_ssub_C"/>
</dbReference>
<keyword evidence="7 11" id="KW-0012">Acyltransferase</keyword>
<evidence type="ECO:0000256" key="6">
    <source>
        <dbReference type="ARBA" id="ARBA00023145"/>
    </source>
</evidence>
<evidence type="ECO:0000256" key="5">
    <source>
        <dbReference type="ARBA" id="ARBA00022801"/>
    </source>
</evidence>
<evidence type="ECO:0000256" key="4">
    <source>
        <dbReference type="ARBA" id="ARBA00022679"/>
    </source>
</evidence>
<dbReference type="Gene3D" id="3.60.20.40">
    <property type="match status" value="1"/>
</dbReference>
<feature type="active site" description="Nucleophile" evidence="9">
    <location>
        <position position="413"/>
    </location>
</feature>
<dbReference type="NCBIfam" id="TIGR00066">
    <property type="entry name" value="g_glut_trans"/>
    <property type="match status" value="1"/>
</dbReference>
<dbReference type="InterPro" id="IPR000101">
    <property type="entry name" value="GGT_peptidase"/>
</dbReference>
<evidence type="ECO:0000256" key="8">
    <source>
        <dbReference type="ARBA" id="ARBA00047417"/>
    </source>
</evidence>
<feature type="binding site" evidence="10">
    <location>
        <position position="502"/>
    </location>
    <ligand>
        <name>L-glutamate</name>
        <dbReference type="ChEBI" id="CHEBI:29985"/>
    </ligand>
</feature>
<accession>A0A0M3QHK1</accession>